<comment type="caution">
    <text evidence="2">The sequence shown here is derived from an EMBL/GenBank/DDBJ whole genome shotgun (WGS) entry which is preliminary data.</text>
</comment>
<protein>
    <submittedName>
        <fullName evidence="2">Uncharacterized protein</fullName>
    </submittedName>
</protein>
<dbReference type="EMBL" id="PGOL01000466">
    <property type="protein sequence ID" value="PKI70234.1"/>
    <property type="molecule type" value="Genomic_DNA"/>
</dbReference>
<name>A0A2I0KP24_PUNGR</name>
<keyword evidence="3" id="KW-1185">Reference proteome</keyword>
<organism evidence="2 3">
    <name type="scientific">Punica granatum</name>
    <name type="common">Pomegranate</name>
    <dbReference type="NCBI Taxonomy" id="22663"/>
    <lineage>
        <taxon>Eukaryota</taxon>
        <taxon>Viridiplantae</taxon>
        <taxon>Streptophyta</taxon>
        <taxon>Embryophyta</taxon>
        <taxon>Tracheophyta</taxon>
        <taxon>Spermatophyta</taxon>
        <taxon>Magnoliopsida</taxon>
        <taxon>eudicotyledons</taxon>
        <taxon>Gunneridae</taxon>
        <taxon>Pentapetalae</taxon>
        <taxon>rosids</taxon>
        <taxon>malvids</taxon>
        <taxon>Myrtales</taxon>
        <taxon>Lythraceae</taxon>
        <taxon>Punica</taxon>
    </lineage>
</organism>
<evidence type="ECO:0000256" key="1">
    <source>
        <dbReference type="SAM" id="Phobius"/>
    </source>
</evidence>
<feature type="transmembrane region" description="Helical" evidence="1">
    <location>
        <begin position="6"/>
        <end position="25"/>
    </location>
</feature>
<evidence type="ECO:0000313" key="3">
    <source>
        <dbReference type="Proteomes" id="UP000233551"/>
    </source>
</evidence>
<gene>
    <name evidence="2" type="ORF">CRG98_009366</name>
</gene>
<keyword evidence="1" id="KW-0472">Membrane</keyword>
<reference evidence="2 3" key="1">
    <citation type="submission" date="2017-11" db="EMBL/GenBank/DDBJ databases">
        <title>De-novo sequencing of pomegranate (Punica granatum L.) genome.</title>
        <authorList>
            <person name="Akparov Z."/>
            <person name="Amiraslanov A."/>
            <person name="Hajiyeva S."/>
            <person name="Abbasov M."/>
            <person name="Kaur K."/>
            <person name="Hamwieh A."/>
            <person name="Solovyev V."/>
            <person name="Salamov A."/>
            <person name="Braich B."/>
            <person name="Kosarev P."/>
            <person name="Mahmoud A."/>
            <person name="Hajiyev E."/>
            <person name="Babayeva S."/>
            <person name="Izzatullayeva V."/>
            <person name="Mammadov A."/>
            <person name="Mammadov A."/>
            <person name="Sharifova S."/>
            <person name="Ojaghi J."/>
            <person name="Eynullazada K."/>
            <person name="Bayramov B."/>
            <person name="Abdulazimova A."/>
            <person name="Shahmuradov I."/>
        </authorList>
    </citation>
    <scope>NUCLEOTIDE SEQUENCE [LARGE SCALE GENOMIC DNA]</scope>
    <source>
        <strain evidence="3">cv. AG2017</strain>
        <tissue evidence="2">Leaf</tissue>
    </source>
</reference>
<keyword evidence="1" id="KW-1133">Transmembrane helix</keyword>
<evidence type="ECO:0000313" key="2">
    <source>
        <dbReference type="EMBL" id="PKI70234.1"/>
    </source>
</evidence>
<proteinExistence type="predicted"/>
<keyword evidence="1" id="KW-0812">Transmembrane</keyword>
<dbReference type="Proteomes" id="UP000233551">
    <property type="component" value="Unassembled WGS sequence"/>
</dbReference>
<dbReference type="AlphaFoldDB" id="A0A2I0KP24"/>
<sequence>MPKSAYVSILGAIEVKGVGVIVIVVTRMASTGLRSASFAGKIGTLDGGMNMLLLLPPRKLLWIEFHIAPIKAYRLLRLQNGMGTIGEITISLPSKSKSIKCSKIDRKGGRVHHFGRQVLGKDKAVDYRRNLSTAVWRWWVLSLGLVATGRHDKGEHGGYLFRQSGWTGIGESRGVVTPSNKEGRRHSWNERGCLLKKG</sequence>
<accession>A0A2I0KP24</accession>